<evidence type="ECO:0000256" key="2">
    <source>
        <dbReference type="ARBA" id="ARBA00022679"/>
    </source>
</evidence>
<dbReference type="OrthoDB" id="416832at2759"/>
<feature type="region of interest" description="Disordered" evidence="6">
    <location>
        <begin position="272"/>
        <end position="369"/>
    </location>
</feature>
<name>C1FGB3_MICCC</name>
<organism evidence="7 8">
    <name type="scientific">Micromonas commoda (strain RCC299 / NOUM17 / CCMP2709)</name>
    <name type="common">Picoplanktonic green alga</name>
    <dbReference type="NCBI Taxonomy" id="296587"/>
    <lineage>
        <taxon>Eukaryota</taxon>
        <taxon>Viridiplantae</taxon>
        <taxon>Chlorophyta</taxon>
        <taxon>Mamiellophyceae</taxon>
        <taxon>Mamiellales</taxon>
        <taxon>Mamiellaceae</taxon>
        <taxon>Micromonas</taxon>
    </lineage>
</organism>
<keyword evidence="3" id="KW-0547">Nucleotide-binding</keyword>
<evidence type="ECO:0000256" key="3">
    <source>
        <dbReference type="ARBA" id="ARBA00022741"/>
    </source>
</evidence>
<accession>C1FGB3</accession>
<keyword evidence="1" id="KW-0723">Serine/threonine-protein kinase</keyword>
<dbReference type="eggNOG" id="ENOG502QQ1R">
    <property type="taxonomic scope" value="Eukaryota"/>
</dbReference>
<dbReference type="OMA" id="FTRQMDD"/>
<reference evidence="7 8" key="1">
    <citation type="journal article" date="2009" name="Science">
        <title>Green evolution and dynamic adaptations revealed by genomes of the marine picoeukaryotes Micromonas.</title>
        <authorList>
            <person name="Worden A.Z."/>
            <person name="Lee J.H."/>
            <person name="Mock T."/>
            <person name="Rouze P."/>
            <person name="Simmons M.P."/>
            <person name="Aerts A.L."/>
            <person name="Allen A.E."/>
            <person name="Cuvelier M.L."/>
            <person name="Derelle E."/>
            <person name="Everett M.V."/>
            <person name="Foulon E."/>
            <person name="Grimwood J."/>
            <person name="Gundlach H."/>
            <person name="Henrissat B."/>
            <person name="Napoli C."/>
            <person name="McDonald S.M."/>
            <person name="Parker M.S."/>
            <person name="Rombauts S."/>
            <person name="Salamov A."/>
            <person name="Von Dassow P."/>
            <person name="Badger J.H."/>
            <person name="Coutinho P.M."/>
            <person name="Demir E."/>
            <person name="Dubchak I."/>
            <person name="Gentemann C."/>
            <person name="Eikrem W."/>
            <person name="Gready J.E."/>
            <person name="John U."/>
            <person name="Lanier W."/>
            <person name="Lindquist E.A."/>
            <person name="Lucas S."/>
            <person name="Mayer K.F."/>
            <person name="Moreau H."/>
            <person name="Not F."/>
            <person name="Otillar R."/>
            <person name="Panaud O."/>
            <person name="Pangilinan J."/>
            <person name="Paulsen I."/>
            <person name="Piegu B."/>
            <person name="Poliakov A."/>
            <person name="Robbens S."/>
            <person name="Schmutz J."/>
            <person name="Toulza E."/>
            <person name="Wyss T."/>
            <person name="Zelensky A."/>
            <person name="Zhou K."/>
            <person name="Armbrust E.V."/>
            <person name="Bhattacharya D."/>
            <person name="Goodenough U.W."/>
            <person name="Van de Peer Y."/>
            <person name="Grigoriev I.V."/>
        </authorList>
    </citation>
    <scope>NUCLEOTIDE SEQUENCE [LARGE SCALE GENOMIC DNA]</scope>
    <source>
        <strain evidence="8">RCC299 / NOUM17</strain>
    </source>
</reference>
<dbReference type="RefSeq" id="XP_002508259.1">
    <property type="nucleotide sequence ID" value="XM_002508213.1"/>
</dbReference>
<dbReference type="PANTHER" id="PTHR31756">
    <property type="entry name" value="PYRUVATE, PHOSPHATE DIKINASE REGULATORY PROTEIN 1, CHLOROPLASTIC"/>
    <property type="match status" value="1"/>
</dbReference>
<evidence type="ECO:0000313" key="7">
    <source>
        <dbReference type="EMBL" id="ACO69517.1"/>
    </source>
</evidence>
<dbReference type="GeneID" id="8245604"/>
<dbReference type="InParanoid" id="C1FGB3"/>
<keyword evidence="5" id="KW-0175">Coiled coil</keyword>
<dbReference type="AlphaFoldDB" id="C1FGB3"/>
<keyword evidence="4" id="KW-0418">Kinase</keyword>
<dbReference type="GO" id="GO:0004674">
    <property type="term" value="F:protein serine/threonine kinase activity"/>
    <property type="evidence" value="ECO:0007669"/>
    <property type="project" value="UniProtKB-KW"/>
</dbReference>
<dbReference type="GO" id="GO:0005524">
    <property type="term" value="F:ATP binding"/>
    <property type="evidence" value="ECO:0007669"/>
    <property type="project" value="InterPro"/>
</dbReference>
<keyword evidence="2" id="KW-0808">Transferase</keyword>
<sequence>MSTAPRCAVGAIRARASSRFDSKFAAGDYLRQPLHSRKQRGRCAVVWRAEVAEPEATRGRIEQDNVDARIRAERMAVRLKLASTAGAKTGVGRPSSAPSFDARIAEAEATNRSNKSKLIEEERAAVRARMGKFRMNRYAFVNTGANTGVFDRVTGEAAPVNDDAFAIEDRVDLARERVKQAQQELANAKAEAEAKERDLGERVAKLEKLAGELADKRKEENEGRDGGRGAERKAVLAAMKEMRVDGEAGGAAGPSTTAAGAGAKKIAVATSNPATASPIESPEDAKARAADAIRARASSSLSRLRKHRKSRLSQASSLRKTPVTSTAAQEGNTVAEHDPLRAAAAASSASAAKESEEASGKGQNQQTAVIPANDVLPKPIFVLSDCTGESAANTCRAALGQFEELMNLSMPTNLYIFRFLNDGGDAYKIVQQAKEDDALVVYTLSVPEMVTSVMTACKLYGVRSVNLWGPLLESMEAHLMMTRIGVPMTERGASTVSRTHTSSEALSTDYYRMIEAVEFTRQMDDGARPDKWKDADILILGVSRTGKTPLSIYLGQRGYKVANLPLVPRNGQLMVPKYIDDVDPKRVFGLLINGEVLHDIRTNRLSSIGVKREDKSAMEYSTMRQVTQELSLAKALYARNPDWTVLDVTHKGVEETAARVMKIMYQSENANNYSLMKAT</sequence>
<dbReference type="InterPro" id="IPR005177">
    <property type="entry name" value="Kinase-pyrophosphorylase"/>
</dbReference>
<evidence type="ECO:0000256" key="1">
    <source>
        <dbReference type="ARBA" id="ARBA00022527"/>
    </source>
</evidence>
<protein>
    <submittedName>
        <fullName evidence="7">Uncharacterized protein</fullName>
    </submittedName>
</protein>
<evidence type="ECO:0000313" key="8">
    <source>
        <dbReference type="Proteomes" id="UP000002009"/>
    </source>
</evidence>
<feature type="coiled-coil region" evidence="5">
    <location>
        <begin position="164"/>
        <end position="209"/>
    </location>
</feature>
<evidence type="ECO:0000256" key="5">
    <source>
        <dbReference type="SAM" id="Coils"/>
    </source>
</evidence>
<feature type="compositionally biased region" description="Low complexity" evidence="6">
    <location>
        <begin position="342"/>
        <end position="352"/>
    </location>
</feature>
<dbReference type="KEGG" id="mis:MICPUN_60800"/>
<evidence type="ECO:0000256" key="4">
    <source>
        <dbReference type="ARBA" id="ARBA00022777"/>
    </source>
</evidence>
<evidence type="ECO:0000256" key="6">
    <source>
        <dbReference type="SAM" id="MobiDB-lite"/>
    </source>
</evidence>
<keyword evidence="8" id="KW-1185">Reference proteome</keyword>
<dbReference type="FunCoup" id="C1FGB3">
    <property type="interactions" value="427"/>
</dbReference>
<feature type="compositionally biased region" description="Polar residues" evidence="6">
    <location>
        <begin position="314"/>
        <end position="332"/>
    </location>
</feature>
<dbReference type="EMBL" id="CP001575">
    <property type="protein sequence ID" value="ACO69517.1"/>
    <property type="molecule type" value="Genomic_DNA"/>
</dbReference>
<gene>
    <name evidence="7" type="ORF">MICPUN_60800</name>
</gene>
<dbReference type="Pfam" id="PF03618">
    <property type="entry name" value="Kinase-PPPase"/>
    <property type="match status" value="1"/>
</dbReference>
<feature type="compositionally biased region" description="Basic and acidic residues" evidence="6">
    <location>
        <begin position="283"/>
        <end position="294"/>
    </location>
</feature>
<proteinExistence type="predicted"/>
<dbReference type="PANTHER" id="PTHR31756:SF3">
    <property type="entry name" value="PYRUVATE, PHOSPHATE DIKINASE REGULATORY PROTEIN 1, CHLOROPLASTIC"/>
    <property type="match status" value="1"/>
</dbReference>
<dbReference type="Proteomes" id="UP000002009">
    <property type="component" value="Chromosome 8"/>
</dbReference>